<dbReference type="InterPro" id="IPR011009">
    <property type="entry name" value="Kinase-like_dom_sf"/>
</dbReference>
<reference evidence="8" key="1">
    <citation type="journal article" date="2019" name="Int. J. Syst. Evol. Microbiol.">
        <title>The Global Catalogue of Microorganisms (GCM) 10K type strain sequencing project: providing services to taxonomists for standard genome sequencing and annotation.</title>
        <authorList>
            <consortium name="The Broad Institute Genomics Platform"/>
            <consortium name="The Broad Institute Genome Sequencing Center for Infectious Disease"/>
            <person name="Wu L."/>
            <person name="Ma J."/>
        </authorList>
    </citation>
    <scope>NUCLEOTIDE SEQUENCE [LARGE SCALE GENOMIC DNA]</scope>
    <source>
        <strain evidence="8">IBRC-M 10490</strain>
    </source>
</reference>
<evidence type="ECO:0000256" key="1">
    <source>
        <dbReference type="ARBA" id="ARBA00012513"/>
    </source>
</evidence>
<dbReference type="EMBL" id="JBHSDL010000025">
    <property type="protein sequence ID" value="MFC4376612.1"/>
    <property type="molecule type" value="Genomic_DNA"/>
</dbReference>
<dbReference type="Proteomes" id="UP001595844">
    <property type="component" value="Unassembled WGS sequence"/>
</dbReference>
<dbReference type="Pfam" id="PF00069">
    <property type="entry name" value="Pkinase"/>
    <property type="match status" value="1"/>
</dbReference>
<dbReference type="PROSITE" id="PS50011">
    <property type="entry name" value="PROTEIN_KINASE_DOM"/>
    <property type="match status" value="1"/>
</dbReference>
<keyword evidence="7" id="KW-0723">Serine/threonine-protein kinase</keyword>
<organism evidence="7 8">
    <name type="scientific">Nocardia halotolerans</name>
    <dbReference type="NCBI Taxonomy" id="1755878"/>
    <lineage>
        <taxon>Bacteria</taxon>
        <taxon>Bacillati</taxon>
        <taxon>Actinomycetota</taxon>
        <taxon>Actinomycetes</taxon>
        <taxon>Mycobacteriales</taxon>
        <taxon>Nocardiaceae</taxon>
        <taxon>Nocardia</taxon>
    </lineage>
</organism>
<dbReference type="RefSeq" id="WP_378565661.1">
    <property type="nucleotide sequence ID" value="NZ_JBHSDL010000025.1"/>
</dbReference>
<keyword evidence="3" id="KW-0547">Nucleotide-binding</keyword>
<evidence type="ECO:0000256" key="2">
    <source>
        <dbReference type="ARBA" id="ARBA00022679"/>
    </source>
</evidence>
<gene>
    <name evidence="7" type="ORF">ACFO5K_21175</name>
</gene>
<evidence type="ECO:0000313" key="8">
    <source>
        <dbReference type="Proteomes" id="UP001595844"/>
    </source>
</evidence>
<keyword evidence="2" id="KW-0808">Transferase</keyword>
<dbReference type="PANTHER" id="PTHR43671">
    <property type="entry name" value="SERINE/THREONINE-PROTEIN KINASE NEK"/>
    <property type="match status" value="1"/>
</dbReference>
<dbReference type="EC" id="2.7.11.1" evidence="1"/>
<feature type="domain" description="Protein kinase" evidence="6">
    <location>
        <begin position="14"/>
        <end position="275"/>
    </location>
</feature>
<dbReference type="GO" id="GO:0004674">
    <property type="term" value="F:protein serine/threonine kinase activity"/>
    <property type="evidence" value="ECO:0007669"/>
    <property type="project" value="UniProtKB-KW"/>
</dbReference>
<dbReference type="SMART" id="SM00220">
    <property type="entry name" value="S_TKc"/>
    <property type="match status" value="1"/>
</dbReference>
<protein>
    <recommendedName>
        <fullName evidence="1">non-specific serine/threonine protein kinase</fullName>
        <ecNumber evidence="1">2.7.11.1</ecNumber>
    </recommendedName>
</protein>
<evidence type="ECO:0000313" key="7">
    <source>
        <dbReference type="EMBL" id="MFC4376612.1"/>
    </source>
</evidence>
<dbReference type="Gene3D" id="1.10.510.10">
    <property type="entry name" value="Transferase(Phosphotransferase) domain 1"/>
    <property type="match status" value="1"/>
</dbReference>
<name>A0ABV8VLT3_9NOCA</name>
<comment type="caution">
    <text evidence="7">The sequence shown here is derived from an EMBL/GenBank/DDBJ whole genome shotgun (WGS) entry which is preliminary data.</text>
</comment>
<proteinExistence type="predicted"/>
<evidence type="ECO:0000256" key="4">
    <source>
        <dbReference type="ARBA" id="ARBA00022777"/>
    </source>
</evidence>
<evidence type="ECO:0000259" key="6">
    <source>
        <dbReference type="PROSITE" id="PS50011"/>
    </source>
</evidence>
<dbReference type="InterPro" id="IPR050660">
    <property type="entry name" value="NEK_Ser/Thr_kinase"/>
</dbReference>
<evidence type="ECO:0000256" key="3">
    <source>
        <dbReference type="ARBA" id="ARBA00022741"/>
    </source>
</evidence>
<evidence type="ECO:0000256" key="5">
    <source>
        <dbReference type="ARBA" id="ARBA00022840"/>
    </source>
</evidence>
<keyword evidence="4 7" id="KW-0418">Kinase</keyword>
<dbReference type="SUPFAM" id="SSF56112">
    <property type="entry name" value="Protein kinase-like (PK-like)"/>
    <property type="match status" value="1"/>
</dbReference>
<accession>A0ABV8VLT3</accession>
<keyword evidence="8" id="KW-1185">Reference proteome</keyword>
<dbReference type="PANTHER" id="PTHR43671:SF13">
    <property type="entry name" value="SERINE_THREONINE-PROTEIN KINASE NEK2"/>
    <property type="match status" value="1"/>
</dbReference>
<keyword evidence="5" id="KW-0067">ATP-binding</keyword>
<dbReference type="InterPro" id="IPR000719">
    <property type="entry name" value="Prot_kinase_dom"/>
</dbReference>
<sequence>MTIHPPRPDDPPTFGRYRVIGALESAAGFRSVLAAGPDDGLVVVQQAQPELLDEPDFRIRMRHSAVAAMRVSGATNTTVIDVDADAEKPWLASVFVPGVRLDAAVAAHGPLPVPAVRALAGALATALREVHATGLVHQRLRADTILLTRDSGRLGEIGISRASTPAATGTATAIGNPDFLSPEQALGHPLTPASDVFSLGAVLAFAASGVAPFAAPSVPYTLFNIAQREPDLSRVPEPLFEMLAACLRKDPAARPTPGQILDYLGAQPTGAAPWPAPVLDDIGRLQHEISALLAASPAGVDPEPIPARSFAEVVAARGTACAEFARGVIESARSGWSVATPRRRVGTAGGLVVLLLALSGITYFATGTNNDSGPVTGLTIAELRRIDACPWLASAIGDSVPVAPVALPADRWELEPSTTWGCRAEADDYTIALSLGQENKYLTPHRTVVDGVPIIFGTTVSCLRAIASPGAEQAAGIAIELRLPYSMKDENCAGVDYLAANIARSLTTAPRAENRESSLAALDPCTLLDRDTVAAEIGILPPEPTIADAHTCQWDARLQLSLKLARTSLYTSDPKVADTIVDGVEMYTDSISSRSKCTRAYRTPQSEESVEVEVQGADGFRNDYCALAEDFLHRAVRKLPDR</sequence>